<dbReference type="OrthoDB" id="6381385at2759"/>
<reference evidence="1" key="1">
    <citation type="submission" date="2020-11" db="EMBL/GenBank/DDBJ databases">
        <authorList>
            <person name="Tran Van P."/>
        </authorList>
    </citation>
    <scope>NUCLEOTIDE SEQUENCE</scope>
</reference>
<dbReference type="PROSITE" id="PS00615">
    <property type="entry name" value="C_TYPE_LECTIN_1"/>
    <property type="match status" value="1"/>
</dbReference>
<dbReference type="Gene3D" id="3.10.100.10">
    <property type="entry name" value="Mannose-Binding Protein A, subunit A"/>
    <property type="match status" value="2"/>
</dbReference>
<dbReference type="PROSITE" id="PS50041">
    <property type="entry name" value="C_TYPE_LECTIN_2"/>
    <property type="match status" value="2"/>
</dbReference>
<dbReference type="AlphaFoldDB" id="A0A7R8WL97"/>
<evidence type="ECO:0000313" key="1">
    <source>
        <dbReference type="EMBL" id="CAD7231100.1"/>
    </source>
</evidence>
<dbReference type="SMART" id="SM00034">
    <property type="entry name" value="CLECT"/>
    <property type="match status" value="2"/>
</dbReference>
<dbReference type="EMBL" id="OB663192">
    <property type="protein sequence ID" value="CAD7231100.1"/>
    <property type="molecule type" value="Genomic_DNA"/>
</dbReference>
<sequence>VSFPGDSWEIAEEPKCDKPHSDFVRFRNSCYWYSKVPMTLGDAEKTCSSRGGSHLASIHDTMELNYALSRSPVYEDESINSTDTWLGLRIDQDSQRYSWADGWPVLFSNWEYGQPKKPHGSHPCVAMTTGGPENGAIGRWRTLDEDQCRKQRALVLCKFNPSAPPLLPIPDSNKFCPPGGHWQDLGGDYCYMVSDNVTTWGGASRRCRMHGAFLTSIESENENRILHLVVKQYGKAMWIGLFRDINGNFIWEDGYESDFRNWRDHEPNDRDQSERCAEMYSDDGTWNDARCEHSYTGYICKIPKGKLNKARSVWSIGN</sequence>
<dbReference type="InterPro" id="IPR016186">
    <property type="entry name" value="C-type_lectin-like/link_sf"/>
</dbReference>
<accession>A0A7R8WL97</accession>
<dbReference type="SUPFAM" id="SSF56436">
    <property type="entry name" value="C-type lectin-like"/>
    <property type="match status" value="2"/>
</dbReference>
<dbReference type="InterPro" id="IPR016187">
    <property type="entry name" value="CTDL_fold"/>
</dbReference>
<name>A0A7R8WL97_9CRUS</name>
<organism evidence="1">
    <name type="scientific">Cyprideis torosa</name>
    <dbReference type="NCBI Taxonomy" id="163714"/>
    <lineage>
        <taxon>Eukaryota</taxon>
        <taxon>Metazoa</taxon>
        <taxon>Ecdysozoa</taxon>
        <taxon>Arthropoda</taxon>
        <taxon>Crustacea</taxon>
        <taxon>Oligostraca</taxon>
        <taxon>Ostracoda</taxon>
        <taxon>Podocopa</taxon>
        <taxon>Podocopida</taxon>
        <taxon>Cytherocopina</taxon>
        <taxon>Cytheroidea</taxon>
        <taxon>Cytherideidae</taxon>
        <taxon>Cyprideis</taxon>
    </lineage>
</organism>
<dbReference type="Pfam" id="PF00059">
    <property type="entry name" value="Lectin_C"/>
    <property type="match status" value="2"/>
</dbReference>
<dbReference type="PANTHER" id="PTHR22803">
    <property type="entry name" value="MANNOSE, PHOSPHOLIPASE, LECTIN RECEPTOR RELATED"/>
    <property type="match status" value="1"/>
</dbReference>
<dbReference type="InterPro" id="IPR018378">
    <property type="entry name" value="C-type_lectin_CS"/>
</dbReference>
<protein>
    <submittedName>
        <fullName evidence="1">Uncharacterized protein</fullName>
    </submittedName>
</protein>
<dbReference type="CDD" id="cd00037">
    <property type="entry name" value="CLECT"/>
    <property type="match status" value="2"/>
</dbReference>
<proteinExistence type="predicted"/>
<dbReference type="InterPro" id="IPR001304">
    <property type="entry name" value="C-type_lectin-like"/>
</dbReference>
<feature type="non-terminal residue" evidence="1">
    <location>
        <position position="1"/>
    </location>
</feature>
<dbReference type="InterPro" id="IPR050111">
    <property type="entry name" value="C-type_lectin/snaclec_domain"/>
</dbReference>
<gene>
    <name evidence="1" type="ORF">CTOB1V02_LOCUS8954</name>
</gene>